<dbReference type="PANTHER" id="PTHR47756:SF2">
    <property type="entry name" value="BLL6612 PROTEIN"/>
    <property type="match status" value="1"/>
</dbReference>
<feature type="domain" description="RNA polymerase sigma-70 region 2" evidence="1">
    <location>
        <begin position="18"/>
        <end position="85"/>
    </location>
</feature>
<dbReference type="RefSeq" id="WP_064039590.1">
    <property type="nucleotide sequence ID" value="NZ_LUUJ01000049.1"/>
</dbReference>
<dbReference type="Pfam" id="PF20239">
    <property type="entry name" value="DUF6596"/>
    <property type="match status" value="1"/>
</dbReference>
<dbReference type="GO" id="GO:0006352">
    <property type="term" value="P:DNA-templated transcription initiation"/>
    <property type="evidence" value="ECO:0007669"/>
    <property type="project" value="InterPro"/>
</dbReference>
<dbReference type="SUPFAM" id="SSF88946">
    <property type="entry name" value="Sigma2 domain of RNA polymerase sigma factors"/>
    <property type="match status" value="1"/>
</dbReference>
<sequence length="417" mass="45616">MKPTAETAAAVRTNIDALYRAESRRVFATLIRLLGDFDIAEEALHDAFRSALEQWPEAGIPQNPRAWLVSAGRFKGIDKLRRQSRYDLYQDMAQVAGAESAPSDLDGDGLEDDRLRLIFTCCHPALPAEAQVALTLREVCGLATEEIARAFLLPTPTLAQRIVRAKAKIRDAKIPYRTPERDELAERLPPVLQVVYLVFNEGYSASSGPELNRHDLSAEAIRLGRLLVELLPAAEVQGLLALMLLHESRRPARRSADGELVLLEDQDRSLWASALIEEGLQRVEQALHQPGYGVYALQAAIAAVHAGATSAAATDWRQIAGLYEVLLKLAPSPVIALNRAVAIAMRDGPAAGLALIDAILAEGNLADYHLAHAARADLLRRLGRTDSALHAYQTALALAKQEPERRFLQRRIGELGG</sequence>
<feature type="domain" description="DUF6596" evidence="3">
    <location>
        <begin position="187"/>
        <end position="286"/>
    </location>
</feature>
<feature type="domain" description="RNA polymerase sigma factor 70 region 4 type 2" evidence="2">
    <location>
        <begin position="118"/>
        <end position="169"/>
    </location>
</feature>
<reference evidence="4 5" key="1">
    <citation type="submission" date="2016-03" db="EMBL/GenBank/DDBJ databases">
        <authorList>
            <person name="Ploux O."/>
        </authorList>
    </citation>
    <scope>NUCLEOTIDE SEQUENCE [LARGE SCALE GENOMIC DNA]</scope>
    <source>
        <strain evidence="4 5">R-45378</strain>
    </source>
</reference>
<evidence type="ECO:0000313" key="5">
    <source>
        <dbReference type="Proteomes" id="UP000077857"/>
    </source>
</evidence>
<dbReference type="Pfam" id="PF04542">
    <property type="entry name" value="Sigma70_r2"/>
    <property type="match status" value="1"/>
</dbReference>
<dbReference type="InterPro" id="IPR011990">
    <property type="entry name" value="TPR-like_helical_dom_sf"/>
</dbReference>
<dbReference type="PANTHER" id="PTHR47756">
    <property type="entry name" value="BLL6612 PROTEIN-RELATED"/>
    <property type="match status" value="1"/>
</dbReference>
<dbReference type="GO" id="GO:0003677">
    <property type="term" value="F:DNA binding"/>
    <property type="evidence" value="ECO:0007669"/>
    <property type="project" value="InterPro"/>
</dbReference>
<dbReference type="EMBL" id="LUUJ01000049">
    <property type="protein sequence ID" value="OAI19403.1"/>
    <property type="molecule type" value="Genomic_DNA"/>
</dbReference>
<accession>A0A177NQ11</accession>
<dbReference type="InterPro" id="IPR007627">
    <property type="entry name" value="RNA_pol_sigma70_r2"/>
</dbReference>
<dbReference type="Gene3D" id="1.10.10.10">
    <property type="entry name" value="Winged helix-like DNA-binding domain superfamily/Winged helix DNA-binding domain"/>
    <property type="match status" value="1"/>
</dbReference>
<evidence type="ECO:0000259" key="2">
    <source>
        <dbReference type="Pfam" id="PF08281"/>
    </source>
</evidence>
<dbReference type="OrthoDB" id="9780299at2"/>
<proteinExistence type="predicted"/>
<gene>
    <name evidence="4" type="ORF">A1507_07540</name>
</gene>
<protein>
    <submittedName>
        <fullName evidence="4">RNA polymerase subunit sigma-24</fullName>
    </submittedName>
</protein>
<dbReference type="AlphaFoldDB" id="A0A177NQ11"/>
<name>A0A177NQ11_9GAMM</name>
<dbReference type="Gene3D" id="1.25.40.10">
    <property type="entry name" value="Tetratricopeptide repeat domain"/>
    <property type="match status" value="1"/>
</dbReference>
<dbReference type="InterPro" id="IPR013249">
    <property type="entry name" value="RNA_pol_sigma70_r4_t2"/>
</dbReference>
<dbReference type="SUPFAM" id="SSF48452">
    <property type="entry name" value="TPR-like"/>
    <property type="match status" value="1"/>
</dbReference>
<dbReference type="Proteomes" id="UP000077857">
    <property type="component" value="Unassembled WGS sequence"/>
</dbReference>
<dbReference type="SUPFAM" id="SSF88659">
    <property type="entry name" value="Sigma3 and sigma4 domains of RNA polymerase sigma factors"/>
    <property type="match status" value="1"/>
</dbReference>
<evidence type="ECO:0000259" key="1">
    <source>
        <dbReference type="Pfam" id="PF04542"/>
    </source>
</evidence>
<dbReference type="InterPro" id="IPR036388">
    <property type="entry name" value="WH-like_DNA-bd_sf"/>
</dbReference>
<dbReference type="InterPro" id="IPR013325">
    <property type="entry name" value="RNA_pol_sigma_r2"/>
</dbReference>
<evidence type="ECO:0000313" key="4">
    <source>
        <dbReference type="EMBL" id="OAI19403.1"/>
    </source>
</evidence>
<dbReference type="GO" id="GO:0016987">
    <property type="term" value="F:sigma factor activity"/>
    <property type="evidence" value="ECO:0007669"/>
    <property type="project" value="InterPro"/>
</dbReference>
<comment type="caution">
    <text evidence="4">The sequence shown here is derived from an EMBL/GenBank/DDBJ whole genome shotgun (WGS) entry which is preliminary data.</text>
</comment>
<dbReference type="InterPro" id="IPR013324">
    <property type="entry name" value="RNA_pol_sigma_r3/r4-like"/>
</dbReference>
<dbReference type="Gene3D" id="1.10.1740.10">
    <property type="match status" value="1"/>
</dbReference>
<dbReference type="Pfam" id="PF08281">
    <property type="entry name" value="Sigma70_r4_2"/>
    <property type="match status" value="1"/>
</dbReference>
<evidence type="ECO:0000259" key="3">
    <source>
        <dbReference type="Pfam" id="PF20239"/>
    </source>
</evidence>
<dbReference type="InterPro" id="IPR046531">
    <property type="entry name" value="DUF6596"/>
</dbReference>
<organism evidence="4 5">
    <name type="scientific">Methylomonas koyamae</name>
    <dbReference type="NCBI Taxonomy" id="702114"/>
    <lineage>
        <taxon>Bacteria</taxon>
        <taxon>Pseudomonadati</taxon>
        <taxon>Pseudomonadota</taxon>
        <taxon>Gammaproteobacteria</taxon>
        <taxon>Methylococcales</taxon>
        <taxon>Methylococcaceae</taxon>
        <taxon>Methylomonas</taxon>
    </lineage>
</organism>